<name>K0KEV3_WICCF</name>
<evidence type="ECO:0000313" key="1">
    <source>
        <dbReference type="EMBL" id="CCH40742.1"/>
    </source>
</evidence>
<accession>K0KEV3</accession>
<reference evidence="1 2" key="1">
    <citation type="journal article" date="2012" name="Eukaryot. Cell">
        <title>Draft genome sequence of Wickerhamomyces ciferrii NRRL Y-1031 F-60-10.</title>
        <authorList>
            <person name="Schneider J."/>
            <person name="Andrea H."/>
            <person name="Blom J."/>
            <person name="Jaenicke S."/>
            <person name="Ruckert C."/>
            <person name="Schorsch C."/>
            <person name="Szczepanowski R."/>
            <person name="Farwick M."/>
            <person name="Goesmann A."/>
            <person name="Puhler A."/>
            <person name="Schaffer S."/>
            <person name="Tauch A."/>
            <person name="Kohler T."/>
            <person name="Brinkrolf K."/>
        </authorList>
    </citation>
    <scope>NUCLEOTIDE SEQUENCE [LARGE SCALE GENOMIC DNA]</scope>
    <source>
        <strain evidence="2">ATCC 14091 / BCRC 22168 / CBS 111 / JCM 3599 / NBRC 0793 / NRRL Y-1031 F-60-10</strain>
    </source>
</reference>
<comment type="caution">
    <text evidence="1">The sequence shown here is derived from an EMBL/GenBank/DDBJ whole genome shotgun (WGS) entry which is preliminary data.</text>
</comment>
<evidence type="ECO:0000313" key="2">
    <source>
        <dbReference type="Proteomes" id="UP000009328"/>
    </source>
</evidence>
<dbReference type="InParanoid" id="K0KEV3"/>
<dbReference type="AlphaFoldDB" id="K0KEV3"/>
<protein>
    <submittedName>
        <fullName evidence="1">Uncharacterized protein</fullName>
    </submittedName>
</protein>
<dbReference type="Proteomes" id="UP000009328">
    <property type="component" value="Unassembled WGS sequence"/>
</dbReference>
<keyword evidence="2" id="KW-1185">Reference proteome</keyword>
<dbReference type="HOGENOM" id="CLU_043708_0_0_1"/>
<gene>
    <name evidence="1" type="ORF">BN7_276</name>
</gene>
<proteinExistence type="predicted"/>
<dbReference type="EMBL" id="CAIF01000005">
    <property type="protein sequence ID" value="CCH40742.1"/>
    <property type="molecule type" value="Genomic_DNA"/>
</dbReference>
<sequence length="482" mass="56536">MKYNTGTEVLRFHSKCTRERVIFENFLLSYVRPTLKAYTYFKLLLIFPIQYYITTYMDSIYNYLSMNSTELIEYTRSLLPKDNSLTHPANLTFNKMGPLPAFIWEDVMVIGGADGKILTRLNSAFYREIGPRFYKIFGNIQALMVISSTNKMRKNDFNFLSFGPDFPHVPYEDFSIYKRNFIGSKYRYETLDVYSTKDYTNSEGNSDVIVVTSLSQIEFLFKTILNNPKSLLRKSIRNISFDLTILDGTEELLENKFIQNTIEELVSRSSNVTKLSYESPMMFVEKDHEDFLGCRWNTPYNSVLWSFAKFQKEFYEPANEIFPNNVYFGEFLPIAEQFDYIYSKKRLSLSDISNLNDFENENPMSTYANSMHELGYEQVIDIYYDGIDLNYKRMNEISTDKCHDIKIKNRDFISEKNLLNTLKFIMESMIDQNNTCGDSISTSFLINGFIETEYISVKDFETGYLNDFKTSMILINKPCKFN</sequence>
<organism evidence="1 2">
    <name type="scientific">Wickerhamomyces ciferrii (strain ATCC 14091 / BCRC 22168 / CBS 111 / JCM 3599 / NBRC 0793 / NRRL Y-1031 F-60-10)</name>
    <name type="common">Yeast</name>
    <name type="synonym">Pichia ciferrii</name>
    <dbReference type="NCBI Taxonomy" id="1206466"/>
    <lineage>
        <taxon>Eukaryota</taxon>
        <taxon>Fungi</taxon>
        <taxon>Dikarya</taxon>
        <taxon>Ascomycota</taxon>
        <taxon>Saccharomycotina</taxon>
        <taxon>Saccharomycetes</taxon>
        <taxon>Phaffomycetales</taxon>
        <taxon>Wickerhamomycetaceae</taxon>
        <taxon>Wickerhamomyces</taxon>
    </lineage>
</organism>